<evidence type="ECO:0000313" key="2">
    <source>
        <dbReference type="Proteomes" id="UP001063166"/>
    </source>
</evidence>
<reference evidence="1" key="1">
    <citation type="submission" date="2022-07" db="EMBL/GenBank/DDBJ databases">
        <title>The genome of Lyophyllum shimeji provides insight into the initial evolution of ectomycorrhizal fungal genome.</title>
        <authorList>
            <person name="Kobayashi Y."/>
            <person name="Shibata T."/>
            <person name="Hirakawa H."/>
            <person name="Shigenobu S."/>
            <person name="Nishiyama T."/>
            <person name="Yamada A."/>
            <person name="Hasebe M."/>
            <person name="Kawaguchi M."/>
        </authorList>
    </citation>
    <scope>NUCLEOTIDE SEQUENCE</scope>
    <source>
        <strain evidence="1">AT787</strain>
    </source>
</reference>
<organism evidence="1 2">
    <name type="scientific">Lyophyllum shimeji</name>
    <name type="common">Hon-shimeji</name>
    <name type="synonym">Tricholoma shimeji</name>
    <dbReference type="NCBI Taxonomy" id="47721"/>
    <lineage>
        <taxon>Eukaryota</taxon>
        <taxon>Fungi</taxon>
        <taxon>Dikarya</taxon>
        <taxon>Basidiomycota</taxon>
        <taxon>Agaricomycotina</taxon>
        <taxon>Agaricomycetes</taxon>
        <taxon>Agaricomycetidae</taxon>
        <taxon>Agaricales</taxon>
        <taxon>Tricholomatineae</taxon>
        <taxon>Lyophyllaceae</taxon>
        <taxon>Lyophyllum</taxon>
    </lineage>
</organism>
<dbReference type="EMBL" id="BRPK01000005">
    <property type="protein sequence ID" value="GLB38561.1"/>
    <property type="molecule type" value="Genomic_DNA"/>
</dbReference>
<gene>
    <name evidence="1" type="ORF">LshimejAT787_0504260</name>
</gene>
<comment type="caution">
    <text evidence="1">The sequence shown here is derived from an EMBL/GenBank/DDBJ whole genome shotgun (WGS) entry which is preliminary data.</text>
</comment>
<evidence type="ECO:0000313" key="1">
    <source>
        <dbReference type="EMBL" id="GLB38561.1"/>
    </source>
</evidence>
<name>A0A9P3UPS1_LYOSH</name>
<accession>A0A9P3UPS1</accession>
<dbReference type="AlphaFoldDB" id="A0A9P3UPS1"/>
<proteinExistence type="predicted"/>
<dbReference type="Proteomes" id="UP001063166">
    <property type="component" value="Unassembled WGS sequence"/>
</dbReference>
<protein>
    <submittedName>
        <fullName evidence="1">Uncharacterized protein</fullName>
    </submittedName>
</protein>
<keyword evidence="2" id="KW-1185">Reference proteome</keyword>
<sequence>MARDIPHPNDGRVAVGTAHPLFFAKAANSESLIGFLSCSPSDFLSSYTWRVFFIRRQAAGDWEQEPRPTTDSAFLGAFCSLGGTLSRVLSFQLIQY</sequence>